<proteinExistence type="inferred from homology"/>
<keyword evidence="3 10" id="KW-0808">Transferase</keyword>
<evidence type="ECO:0000256" key="1">
    <source>
        <dbReference type="ARBA" id="ARBA00022475"/>
    </source>
</evidence>
<name>A0A852T4H8_9BACI</name>
<keyword evidence="9 10" id="KW-1208">Phospholipid metabolism</keyword>
<keyword evidence="5 10" id="KW-1133">Transmembrane helix</keyword>
<feature type="transmembrane region" description="Helical" evidence="10">
    <location>
        <begin position="159"/>
        <end position="176"/>
    </location>
</feature>
<evidence type="ECO:0000256" key="4">
    <source>
        <dbReference type="ARBA" id="ARBA00022692"/>
    </source>
</evidence>
<evidence type="ECO:0000256" key="10">
    <source>
        <dbReference type="HAMAP-Rule" id="MF_01043"/>
    </source>
</evidence>
<keyword evidence="4 10" id="KW-0812">Transmembrane</keyword>
<evidence type="ECO:0000256" key="7">
    <source>
        <dbReference type="ARBA" id="ARBA00023136"/>
    </source>
</evidence>
<protein>
    <recommendedName>
        <fullName evidence="10">Glycerol-3-phosphate acyltransferase</fullName>
    </recommendedName>
    <alternativeName>
        <fullName evidence="10">Acyl-PO4 G3P acyltransferase</fullName>
    </alternativeName>
    <alternativeName>
        <fullName evidence="10">Acyl-phosphate--glycerol-3-phosphate acyltransferase</fullName>
    </alternativeName>
    <alternativeName>
        <fullName evidence="10">G3P acyltransferase</fullName>
        <shortName evidence="10">GPAT</shortName>
        <ecNumber evidence="10">2.3.1.275</ecNumber>
    </alternativeName>
    <alternativeName>
        <fullName evidence="10">Lysophosphatidic acid synthase</fullName>
        <shortName evidence="10">LPA synthase</shortName>
    </alternativeName>
</protein>
<keyword evidence="11" id="KW-0012">Acyltransferase</keyword>
<feature type="transmembrane region" description="Helical" evidence="10">
    <location>
        <begin position="79"/>
        <end position="96"/>
    </location>
</feature>
<keyword evidence="6 10" id="KW-0443">Lipid metabolism</keyword>
<evidence type="ECO:0000313" key="12">
    <source>
        <dbReference type="Proteomes" id="UP000548423"/>
    </source>
</evidence>
<keyword evidence="1 10" id="KW-1003">Cell membrane</keyword>
<evidence type="ECO:0000256" key="8">
    <source>
        <dbReference type="ARBA" id="ARBA00023209"/>
    </source>
</evidence>
<organism evidence="11 12">
    <name type="scientific">Neobacillus niacini</name>
    <dbReference type="NCBI Taxonomy" id="86668"/>
    <lineage>
        <taxon>Bacteria</taxon>
        <taxon>Bacillati</taxon>
        <taxon>Bacillota</taxon>
        <taxon>Bacilli</taxon>
        <taxon>Bacillales</taxon>
        <taxon>Bacillaceae</taxon>
        <taxon>Neobacillus</taxon>
    </lineage>
</organism>
<dbReference type="GO" id="GO:0008654">
    <property type="term" value="P:phospholipid biosynthetic process"/>
    <property type="evidence" value="ECO:0007669"/>
    <property type="project" value="UniProtKB-UniRule"/>
</dbReference>
<evidence type="ECO:0000256" key="5">
    <source>
        <dbReference type="ARBA" id="ARBA00022989"/>
    </source>
</evidence>
<evidence type="ECO:0000256" key="6">
    <source>
        <dbReference type="ARBA" id="ARBA00023098"/>
    </source>
</evidence>
<feature type="transmembrane region" description="Helical" evidence="10">
    <location>
        <begin position="51"/>
        <end position="73"/>
    </location>
</feature>
<reference evidence="12" key="2">
    <citation type="submission" date="2020-08" db="EMBL/GenBank/DDBJ databases">
        <title>The Agave Microbiome: Exploring the role of microbial communities in plant adaptations to desert environments.</title>
        <authorList>
            <person name="Partida-Martinez L.P."/>
        </authorList>
    </citation>
    <scope>NUCLEOTIDE SEQUENCE [LARGE SCALE GENOMIC DNA]</scope>
    <source>
        <strain evidence="12">AT2.8</strain>
    </source>
</reference>
<comment type="caution">
    <text evidence="11">The sequence shown here is derived from an EMBL/GenBank/DDBJ whole genome shotgun (WGS) entry which is preliminary data.</text>
</comment>
<dbReference type="PANTHER" id="PTHR30309">
    <property type="entry name" value="INNER MEMBRANE PROTEIN YGIH"/>
    <property type="match status" value="1"/>
</dbReference>
<dbReference type="GO" id="GO:0005886">
    <property type="term" value="C:plasma membrane"/>
    <property type="evidence" value="ECO:0007669"/>
    <property type="project" value="UniProtKB-SubCell"/>
</dbReference>
<reference evidence="12" key="1">
    <citation type="submission" date="2020-07" db="EMBL/GenBank/DDBJ databases">
        <authorList>
            <person name="Partida-Martinez L."/>
            <person name="Huntemann M."/>
            <person name="Clum A."/>
            <person name="Wang J."/>
            <person name="Palaniappan K."/>
            <person name="Ritter S."/>
            <person name="Chen I.-M."/>
            <person name="Stamatis D."/>
            <person name="Reddy T."/>
            <person name="O'Malley R."/>
            <person name="Daum C."/>
            <person name="Shapiro N."/>
            <person name="Ivanova N."/>
            <person name="Kyrpides N."/>
            <person name="Woyke T."/>
        </authorList>
    </citation>
    <scope>NUCLEOTIDE SEQUENCE [LARGE SCALE GENOMIC DNA]</scope>
    <source>
        <strain evidence="12">AT2.8</strain>
    </source>
</reference>
<keyword evidence="2 10" id="KW-0444">Lipid biosynthesis</keyword>
<feature type="transmembrane region" description="Helical" evidence="10">
    <location>
        <begin position="6"/>
        <end position="26"/>
    </location>
</feature>
<dbReference type="Proteomes" id="UP000548423">
    <property type="component" value="Unassembled WGS sequence"/>
</dbReference>
<dbReference type="AlphaFoldDB" id="A0A852T4H8"/>
<comment type="subunit">
    <text evidence="10">Probably interacts with PlsX.</text>
</comment>
<feature type="transmembrane region" description="Helical" evidence="10">
    <location>
        <begin position="108"/>
        <end position="131"/>
    </location>
</feature>
<comment type="catalytic activity">
    <reaction evidence="10">
        <text>an acyl phosphate + sn-glycerol 3-phosphate = a 1-acyl-sn-glycero-3-phosphate + phosphate</text>
        <dbReference type="Rhea" id="RHEA:34075"/>
        <dbReference type="ChEBI" id="CHEBI:43474"/>
        <dbReference type="ChEBI" id="CHEBI:57597"/>
        <dbReference type="ChEBI" id="CHEBI:57970"/>
        <dbReference type="ChEBI" id="CHEBI:59918"/>
        <dbReference type="EC" id="2.3.1.275"/>
    </reaction>
</comment>
<dbReference type="UniPathway" id="UPA00085"/>
<comment type="pathway">
    <text evidence="10">Lipid metabolism; phospholipid metabolism.</text>
</comment>
<comment type="similarity">
    <text evidence="10">Belongs to the PlsY family.</text>
</comment>
<evidence type="ECO:0000313" key="11">
    <source>
        <dbReference type="EMBL" id="NYE03592.1"/>
    </source>
</evidence>
<comment type="function">
    <text evidence="10">Catalyzes the transfer of an acyl group from acyl-phosphate (acyl-PO(4)) to glycerol-3-phosphate (G3P) to form lysophosphatidic acid (LPA). This enzyme utilizes acyl-phosphate as fatty acyl donor, but not acyl-CoA or acyl-ACP.</text>
</comment>
<evidence type="ECO:0000256" key="9">
    <source>
        <dbReference type="ARBA" id="ARBA00023264"/>
    </source>
</evidence>
<sequence>MIWLYFIISYVIGSIMFGFLITKIFYRKDIRIQGSGNVGARNAGRLHGKTAFVLIFLGDALKGVLVILAARYLQFSESIQLLGLALAIFGHIKPITLKFKGGKGISTFIGGIITFEPILVPVIILGFGVFYPFLKSFTLAGLGAFLFIPVVLFLKNNDWLSCIIALGIIAMLYAAHAENLKERLKPNE</sequence>
<comment type="subcellular location">
    <subcellularLocation>
        <location evidence="10">Cell membrane</location>
        <topology evidence="10">Multi-pass membrane protein</topology>
    </subcellularLocation>
</comment>
<dbReference type="HAMAP" id="MF_01043">
    <property type="entry name" value="PlsY"/>
    <property type="match status" value="1"/>
</dbReference>
<dbReference type="PANTHER" id="PTHR30309:SF0">
    <property type="entry name" value="GLYCEROL-3-PHOSPHATE ACYLTRANSFERASE-RELATED"/>
    <property type="match status" value="1"/>
</dbReference>
<gene>
    <name evidence="10" type="primary">plsY</name>
    <name evidence="11" type="ORF">F4694_000311</name>
</gene>
<accession>A0A852T4H8</accession>
<keyword evidence="7 10" id="KW-0472">Membrane</keyword>
<dbReference type="SMART" id="SM01207">
    <property type="entry name" value="G3P_acyltransf"/>
    <property type="match status" value="1"/>
</dbReference>
<evidence type="ECO:0000256" key="3">
    <source>
        <dbReference type="ARBA" id="ARBA00022679"/>
    </source>
</evidence>
<dbReference type="Pfam" id="PF02660">
    <property type="entry name" value="G3P_acyltransf"/>
    <property type="match status" value="1"/>
</dbReference>
<feature type="transmembrane region" description="Helical" evidence="10">
    <location>
        <begin position="137"/>
        <end position="154"/>
    </location>
</feature>
<keyword evidence="8 10" id="KW-0594">Phospholipid biosynthesis</keyword>
<dbReference type="InterPro" id="IPR003811">
    <property type="entry name" value="G3P_acylTferase_PlsY"/>
</dbReference>
<dbReference type="EMBL" id="JACCBX010000001">
    <property type="protein sequence ID" value="NYE03592.1"/>
    <property type="molecule type" value="Genomic_DNA"/>
</dbReference>
<dbReference type="GO" id="GO:0043772">
    <property type="term" value="F:acyl-phosphate glycerol-3-phosphate acyltransferase activity"/>
    <property type="evidence" value="ECO:0007669"/>
    <property type="project" value="UniProtKB-UniRule"/>
</dbReference>
<evidence type="ECO:0000256" key="2">
    <source>
        <dbReference type="ARBA" id="ARBA00022516"/>
    </source>
</evidence>
<dbReference type="EC" id="2.3.1.275" evidence="10"/>